<keyword evidence="3" id="KW-1185">Reference proteome</keyword>
<feature type="transmembrane region" description="Helical" evidence="1">
    <location>
        <begin position="290"/>
        <end position="308"/>
    </location>
</feature>
<feature type="transmembrane region" description="Helical" evidence="1">
    <location>
        <begin position="344"/>
        <end position="363"/>
    </location>
</feature>
<feature type="transmembrane region" description="Helical" evidence="1">
    <location>
        <begin position="101"/>
        <end position="119"/>
    </location>
</feature>
<reference evidence="2" key="1">
    <citation type="submission" date="2011-07" db="EMBL/GenBank/DDBJ databases">
        <authorList>
            <person name="Stanhope M.J."/>
            <person name="Durkin A.S."/>
            <person name="Hostetler J."/>
            <person name="Kim M."/>
            <person name="Radune D."/>
            <person name="Singh I."/>
            <person name="Town C.D."/>
        </authorList>
    </citation>
    <scope>NUCLEOTIDE SEQUENCE [LARGE SCALE GENOMIC DNA]</scope>
    <source>
        <strain evidence="2">HS-6</strain>
    </source>
</reference>
<dbReference type="Pfam" id="PF06772">
    <property type="entry name" value="LtrA"/>
    <property type="match status" value="1"/>
</dbReference>
<dbReference type="PANTHER" id="PTHR36840">
    <property type="entry name" value="BLL5714 PROTEIN"/>
    <property type="match status" value="1"/>
</dbReference>
<feature type="transmembrane region" description="Helical" evidence="1">
    <location>
        <begin position="139"/>
        <end position="155"/>
    </location>
</feature>
<feature type="transmembrane region" description="Helical" evidence="1">
    <location>
        <begin position="320"/>
        <end position="338"/>
    </location>
</feature>
<organism evidence="2 3">
    <name type="scientific">Streptococcus criceti HS-6</name>
    <dbReference type="NCBI Taxonomy" id="873449"/>
    <lineage>
        <taxon>Bacteria</taxon>
        <taxon>Bacillati</taxon>
        <taxon>Bacillota</taxon>
        <taxon>Bacilli</taxon>
        <taxon>Lactobacillales</taxon>
        <taxon>Streptococcaceae</taxon>
        <taxon>Streptococcus</taxon>
    </lineage>
</organism>
<proteinExistence type="predicted"/>
<feature type="transmembrane region" description="Helical" evidence="1">
    <location>
        <begin position="12"/>
        <end position="32"/>
    </location>
</feature>
<dbReference type="Proteomes" id="UP000004322">
    <property type="component" value="Unassembled WGS sequence"/>
</dbReference>
<gene>
    <name evidence="2" type="ORF">STRCR_1462</name>
</gene>
<feature type="transmembrane region" description="Helical" evidence="1">
    <location>
        <begin position="192"/>
        <end position="212"/>
    </location>
</feature>
<dbReference type="PANTHER" id="PTHR36840:SF1">
    <property type="entry name" value="BLL5714 PROTEIN"/>
    <property type="match status" value="1"/>
</dbReference>
<feature type="transmembrane region" description="Helical" evidence="1">
    <location>
        <begin position="224"/>
        <end position="246"/>
    </location>
</feature>
<dbReference type="RefSeq" id="WP_004229494.1">
    <property type="nucleotide sequence ID" value="NZ_AEUV02000002.1"/>
</dbReference>
<sequence length="364" mass="42162">MKNIIPKKVSNYELFYDLVFVFAVSVLTGMMHGKGVHLTFFSYLQFIISFIMLIKLWYHETMYLNKYGERDLMDIVTIILNMFVIGYMARELTLDWQKTYVSFNVLFLLSNVSVLLQYVLRARRLGAFSQTMIYHMKDIGVDMVVQIIWFIWLTVNPHMNIFWAYLLYGMSFLFVYLTRAKKEDDKANFPHLVERVQLITIIYFGETLIASIKTFDLATHFPEAVISFAMIGLMFIGYITQTAVIMKHHQERTGLQMIYVHIALLIGILFTTLMIEMAGDSHHFHDMKTLLILGLSLFYGSLQLLAPYNRKDLALTPKWLTAHLVSLVLALGLLTFYADSPILMLSFGLLAGLGQFTVAWYRLP</sequence>
<feature type="transmembrane region" description="Helical" evidence="1">
    <location>
        <begin position="38"/>
        <end position="58"/>
    </location>
</feature>
<feature type="transmembrane region" description="Helical" evidence="1">
    <location>
        <begin position="258"/>
        <end position="278"/>
    </location>
</feature>
<comment type="caution">
    <text evidence="2">The sequence shown here is derived from an EMBL/GenBank/DDBJ whole genome shotgun (WGS) entry which is preliminary data.</text>
</comment>
<evidence type="ECO:0000313" key="3">
    <source>
        <dbReference type="Proteomes" id="UP000004322"/>
    </source>
</evidence>
<name>G5JNK7_STRCG</name>
<dbReference type="EMBL" id="AEUV02000002">
    <property type="protein sequence ID" value="EHI75248.1"/>
    <property type="molecule type" value="Genomic_DNA"/>
</dbReference>
<dbReference type="eggNOG" id="COG4292">
    <property type="taxonomic scope" value="Bacteria"/>
</dbReference>
<feature type="transmembrane region" description="Helical" evidence="1">
    <location>
        <begin position="70"/>
        <end position="89"/>
    </location>
</feature>
<keyword evidence="1" id="KW-0472">Membrane</keyword>
<keyword evidence="1" id="KW-0812">Transmembrane</keyword>
<dbReference type="STRING" id="873449.STRCR_1462"/>
<keyword evidence="1" id="KW-1133">Transmembrane helix</keyword>
<evidence type="ECO:0000313" key="2">
    <source>
        <dbReference type="EMBL" id="EHI75248.1"/>
    </source>
</evidence>
<protein>
    <submittedName>
        <fullName evidence="2">Membrane protein</fullName>
    </submittedName>
</protein>
<evidence type="ECO:0000256" key="1">
    <source>
        <dbReference type="SAM" id="Phobius"/>
    </source>
</evidence>
<dbReference type="InterPro" id="IPR010640">
    <property type="entry name" value="Low_temperature_requirement_A"/>
</dbReference>
<accession>G5JNK7</accession>
<feature type="transmembrane region" description="Helical" evidence="1">
    <location>
        <begin position="161"/>
        <end position="180"/>
    </location>
</feature>
<dbReference type="OrthoDB" id="9798526at2"/>
<dbReference type="AlphaFoldDB" id="G5JNK7"/>